<dbReference type="AlphaFoldDB" id="A0A177CJ30"/>
<dbReference type="RefSeq" id="XP_018037890.1">
    <property type="nucleotide sequence ID" value="XM_018187066.1"/>
</dbReference>
<feature type="region of interest" description="Disordered" evidence="1">
    <location>
        <begin position="1"/>
        <end position="20"/>
    </location>
</feature>
<accession>A0A177CJ30</accession>
<gene>
    <name evidence="2" type="ORF">CC84DRAFT_665772</name>
</gene>
<dbReference type="InParanoid" id="A0A177CJ30"/>
<protein>
    <submittedName>
        <fullName evidence="2">Uncharacterized protein</fullName>
    </submittedName>
</protein>
<dbReference type="Proteomes" id="UP000077069">
    <property type="component" value="Unassembled WGS sequence"/>
</dbReference>
<name>A0A177CJ30_9PLEO</name>
<reference evidence="2 3" key="1">
    <citation type="submission" date="2016-05" db="EMBL/GenBank/DDBJ databases">
        <title>Comparative analysis of secretome profiles of manganese(II)-oxidizing ascomycete fungi.</title>
        <authorList>
            <consortium name="DOE Joint Genome Institute"/>
            <person name="Zeiner C.A."/>
            <person name="Purvine S.O."/>
            <person name="Zink E.M."/>
            <person name="Wu S."/>
            <person name="Pasa-Tolic L."/>
            <person name="Chaput D.L."/>
            <person name="Haridas S."/>
            <person name="Grigoriev I.V."/>
            <person name="Santelli C.M."/>
            <person name="Hansel C.M."/>
        </authorList>
    </citation>
    <scope>NUCLEOTIDE SEQUENCE [LARGE SCALE GENOMIC DNA]</scope>
    <source>
        <strain evidence="2 3">AP3s5-JAC2a</strain>
    </source>
</reference>
<dbReference type="EMBL" id="KV441551">
    <property type="protein sequence ID" value="OAG07525.1"/>
    <property type="molecule type" value="Genomic_DNA"/>
</dbReference>
<organism evidence="2 3">
    <name type="scientific">Paraphaeosphaeria sporulosa</name>
    <dbReference type="NCBI Taxonomy" id="1460663"/>
    <lineage>
        <taxon>Eukaryota</taxon>
        <taxon>Fungi</taxon>
        <taxon>Dikarya</taxon>
        <taxon>Ascomycota</taxon>
        <taxon>Pezizomycotina</taxon>
        <taxon>Dothideomycetes</taxon>
        <taxon>Pleosporomycetidae</taxon>
        <taxon>Pleosporales</taxon>
        <taxon>Massarineae</taxon>
        <taxon>Didymosphaeriaceae</taxon>
        <taxon>Paraphaeosphaeria</taxon>
    </lineage>
</organism>
<proteinExistence type="predicted"/>
<feature type="compositionally biased region" description="Pro residues" evidence="1">
    <location>
        <begin position="47"/>
        <end position="56"/>
    </location>
</feature>
<keyword evidence="3" id="KW-1185">Reference proteome</keyword>
<feature type="region of interest" description="Disordered" evidence="1">
    <location>
        <begin position="42"/>
        <end position="94"/>
    </location>
</feature>
<evidence type="ECO:0000313" key="2">
    <source>
        <dbReference type="EMBL" id="OAG07525.1"/>
    </source>
</evidence>
<evidence type="ECO:0000256" key="1">
    <source>
        <dbReference type="SAM" id="MobiDB-lite"/>
    </source>
</evidence>
<dbReference type="GeneID" id="28770552"/>
<feature type="compositionally biased region" description="Low complexity" evidence="1">
    <location>
        <begin position="63"/>
        <end position="81"/>
    </location>
</feature>
<sequence length="232" mass="24501">MPRRDKAAAARGGTRPALGLPEPAVCLLRTQFGVHISSAARPLTQTPAPPTAPGPAQPVWLRGSHAGASASSDGSAALSKASLRRPGSPRLRAAPPLVWPPPRCRVTPARTCLLPAESDSVTSYHLNHPPCNDQPCSERCGVLLMSCQNVAIHVFLPWPGLGCAASGHTCLAATVAVVWQICSQHPCPHRPHFPVAIVAIAPLLQFVAGHNQRPQPPPVDTDFSMRRTCLSP</sequence>
<evidence type="ECO:0000313" key="3">
    <source>
        <dbReference type="Proteomes" id="UP000077069"/>
    </source>
</evidence>